<feature type="transmembrane region" description="Helical" evidence="1">
    <location>
        <begin position="121"/>
        <end position="139"/>
    </location>
</feature>
<keyword evidence="1" id="KW-0472">Membrane</keyword>
<dbReference type="AlphaFoldDB" id="A0A249DY16"/>
<feature type="transmembrane region" description="Helical" evidence="1">
    <location>
        <begin position="182"/>
        <end position="200"/>
    </location>
</feature>
<evidence type="ECO:0000313" key="2">
    <source>
        <dbReference type="EMBL" id="ASX26341.1"/>
    </source>
</evidence>
<reference evidence="2 3" key="2">
    <citation type="submission" date="2017-09" db="EMBL/GenBank/DDBJ databases">
        <title>The genome of whitefly Bemisia tabaci, a global crop pest, provides novel insights into virus transmission, host adaptation and insecticide resistance.</title>
        <authorList>
            <person name="Kaur N."/>
            <person name="Kliot A."/>
            <person name="Pinheiro P.V."/>
            <person name="Luan J."/>
            <person name="Zheng Y."/>
            <person name="Liu W."/>
            <person name="Sun H."/>
            <person name="Yang X."/>
            <person name="Xu Y."/>
            <person name="Luo Y."/>
            <person name="Kruse A."/>
            <person name="Fisher T.W."/>
            <person name="Nelson D.R."/>
            <person name="Elimelech M."/>
            <person name="MacCoss M."/>
            <person name="Johnson R."/>
            <person name="Cohen E."/>
            <person name="Hunter W.B."/>
            <person name="Brown J.K."/>
            <person name="Jander G."/>
            <person name="Cilia M."/>
            <person name="Douglas A.E."/>
            <person name="Ghanim M."/>
            <person name="Simmons A.M."/>
            <person name="Wintermantel W.M."/>
            <person name="Ling K.-S."/>
            <person name="Fei Z."/>
        </authorList>
    </citation>
    <scope>NUCLEOTIDE SEQUENCE [LARGE SCALE GENOMIC DNA]</scope>
    <source>
        <strain evidence="2 3">MEAM1</strain>
    </source>
</reference>
<protein>
    <submittedName>
        <fullName evidence="2">Uncharacterized protein</fullName>
    </submittedName>
</protein>
<dbReference type="EMBL" id="CP016303">
    <property type="protein sequence ID" value="ASX26341.1"/>
    <property type="molecule type" value="Genomic_DNA"/>
</dbReference>
<name>A0A249DY16_9ENTR</name>
<dbReference type="OrthoDB" id="7559198at2"/>
<reference evidence="3" key="1">
    <citation type="submission" date="2016-06" db="EMBL/GenBank/DDBJ databases">
        <authorList>
            <person name="Chen W."/>
            <person name="Hasegawa D.K."/>
        </authorList>
    </citation>
    <scope>NUCLEOTIDE SEQUENCE [LARGE SCALE GENOMIC DNA]</scope>
    <source>
        <strain evidence="3">MEAM1</strain>
    </source>
</reference>
<keyword evidence="1" id="KW-0812">Transmembrane</keyword>
<gene>
    <name evidence="2" type="ORF">BA171_04480</name>
</gene>
<accession>A0A249DY16</accession>
<feature type="transmembrane region" description="Helical" evidence="1">
    <location>
        <begin position="20"/>
        <end position="36"/>
    </location>
</feature>
<keyword evidence="1" id="KW-1133">Transmembrane helix</keyword>
<dbReference type="Proteomes" id="UP000216438">
    <property type="component" value="Chromosome"/>
</dbReference>
<sequence>MMVVLFFSIILSFKTKFFRCSNNVIIISFLIFFYFVNDFSNNYYLDRLNFSRDSNNFSTLVLMQGWKNTFLNFFNSYGLVLGSQQLGFNGYEGEISSKILYMLKNEHGLNRRDGVSTVPKIISEFGFFGIVFLIIYLRLFIKSFNYIRKYCLGKFKGNNNVDIILFCHVAVVSLSIELFIRGLAYLSSTYFIFLLLYIIFH</sequence>
<proteinExistence type="predicted"/>
<evidence type="ECO:0000313" key="3">
    <source>
        <dbReference type="Proteomes" id="UP000216438"/>
    </source>
</evidence>
<evidence type="ECO:0000256" key="1">
    <source>
        <dbReference type="SAM" id="Phobius"/>
    </source>
</evidence>
<organism evidence="2 3">
    <name type="scientific">Candidatus Hamiltonella defensa</name>
    <name type="common">Bemisia tabaci</name>
    <dbReference type="NCBI Taxonomy" id="672795"/>
    <lineage>
        <taxon>Bacteria</taxon>
        <taxon>Pseudomonadati</taxon>
        <taxon>Pseudomonadota</taxon>
        <taxon>Gammaproteobacteria</taxon>
        <taxon>Enterobacterales</taxon>
        <taxon>Enterobacteriaceae</taxon>
        <taxon>aphid secondary symbionts</taxon>
        <taxon>Candidatus Williamhamiltonella</taxon>
    </lineage>
</organism>